<dbReference type="RefSeq" id="WP_394386186.1">
    <property type="nucleotide sequence ID" value="NZ_JBIGIB010000004.1"/>
</dbReference>
<evidence type="ECO:0000313" key="2">
    <source>
        <dbReference type="Proteomes" id="UP001606303"/>
    </source>
</evidence>
<accession>A0ABW7H1U6</accession>
<keyword evidence="2" id="KW-1185">Reference proteome</keyword>
<protein>
    <submittedName>
        <fullName evidence="1">Sigma-70 family RNA polymerase sigma factor</fullName>
    </submittedName>
</protein>
<reference evidence="1 2" key="1">
    <citation type="submission" date="2024-08" db="EMBL/GenBank/DDBJ databases">
        <authorList>
            <person name="Lu H."/>
        </authorList>
    </citation>
    <scope>NUCLEOTIDE SEQUENCE [LARGE SCALE GENOMIC DNA]</scope>
    <source>
        <strain evidence="1 2">BYS87W</strain>
    </source>
</reference>
<comment type="caution">
    <text evidence="1">The sequence shown here is derived from an EMBL/GenBank/DDBJ whole genome shotgun (WGS) entry which is preliminary data.</text>
</comment>
<dbReference type="InterPro" id="IPR036388">
    <property type="entry name" value="WH-like_DNA-bd_sf"/>
</dbReference>
<proteinExistence type="predicted"/>
<organism evidence="1 2">
    <name type="scientific">Pelomonas baiyunensis</name>
    <dbReference type="NCBI Taxonomy" id="3299026"/>
    <lineage>
        <taxon>Bacteria</taxon>
        <taxon>Pseudomonadati</taxon>
        <taxon>Pseudomonadota</taxon>
        <taxon>Betaproteobacteria</taxon>
        <taxon>Burkholderiales</taxon>
        <taxon>Sphaerotilaceae</taxon>
        <taxon>Roseateles</taxon>
    </lineage>
</organism>
<sequence length="258" mass="29312">MSRPLRKNTLDGIPYCRRDVVEAELADLAAISPQELEARAAARKSSAPGFVSPEALLYFIRNAPAGTHRDKLTQALLDRVVRLARSTSRSSGAVSSLTEKNIQEEVVDHFVDLLLSDRGQYDERLDYYEVNFNSAVASDRYDASDRHWKHENRSEELGTNDDEVPEHVHEAMGDYDPFNADALDEKDYWLLLDDAIDNLPEFQRRIVVMLRQEVPIESSDPSVSSISEVLCKTPKTIATHRDKAFASLRRRLERKGRL</sequence>
<dbReference type="EMBL" id="JBIGIB010000004">
    <property type="protein sequence ID" value="MFG6468196.1"/>
    <property type="molecule type" value="Genomic_DNA"/>
</dbReference>
<evidence type="ECO:0000313" key="1">
    <source>
        <dbReference type="EMBL" id="MFG6468196.1"/>
    </source>
</evidence>
<dbReference type="Gene3D" id="1.10.10.10">
    <property type="entry name" value="Winged helix-like DNA-binding domain superfamily/Winged helix DNA-binding domain"/>
    <property type="match status" value="1"/>
</dbReference>
<dbReference type="InterPro" id="IPR013324">
    <property type="entry name" value="RNA_pol_sigma_r3/r4-like"/>
</dbReference>
<dbReference type="SUPFAM" id="SSF88659">
    <property type="entry name" value="Sigma3 and sigma4 domains of RNA polymerase sigma factors"/>
    <property type="match status" value="1"/>
</dbReference>
<name>A0ABW7H1U6_9BURK</name>
<dbReference type="Proteomes" id="UP001606303">
    <property type="component" value="Unassembled WGS sequence"/>
</dbReference>
<gene>
    <name evidence="1" type="ORF">ACG01O_16335</name>
</gene>